<evidence type="ECO:0008006" key="5">
    <source>
        <dbReference type="Google" id="ProtNLM"/>
    </source>
</evidence>
<dbReference type="Gene3D" id="1.25.40.10">
    <property type="entry name" value="Tetratricopeptide repeat domain"/>
    <property type="match status" value="1"/>
</dbReference>
<feature type="chain" id="PRO_5021988658" description="Tetratricopeptide repeat protein" evidence="2">
    <location>
        <begin position="35"/>
        <end position="442"/>
    </location>
</feature>
<evidence type="ECO:0000256" key="2">
    <source>
        <dbReference type="SAM" id="SignalP"/>
    </source>
</evidence>
<dbReference type="SUPFAM" id="SSF48452">
    <property type="entry name" value="TPR-like"/>
    <property type="match status" value="1"/>
</dbReference>
<name>A0A518CXH1_9BACT</name>
<organism evidence="3 4">
    <name type="scientific">Rohdeia mirabilis</name>
    <dbReference type="NCBI Taxonomy" id="2528008"/>
    <lineage>
        <taxon>Bacteria</taxon>
        <taxon>Pseudomonadati</taxon>
        <taxon>Planctomycetota</taxon>
        <taxon>Planctomycetia</taxon>
        <taxon>Planctomycetia incertae sedis</taxon>
        <taxon>Rohdeia</taxon>
    </lineage>
</organism>
<evidence type="ECO:0000313" key="4">
    <source>
        <dbReference type="Proteomes" id="UP000319342"/>
    </source>
</evidence>
<feature type="compositionally biased region" description="Polar residues" evidence="1">
    <location>
        <begin position="35"/>
        <end position="55"/>
    </location>
</feature>
<keyword evidence="2" id="KW-0732">Signal</keyword>
<feature type="region of interest" description="Disordered" evidence="1">
    <location>
        <begin position="35"/>
        <end position="56"/>
    </location>
</feature>
<dbReference type="PROSITE" id="PS51257">
    <property type="entry name" value="PROKAR_LIPOPROTEIN"/>
    <property type="match status" value="1"/>
</dbReference>
<dbReference type="AlphaFoldDB" id="A0A518CXH1"/>
<dbReference type="RefSeq" id="WP_145184512.1">
    <property type="nucleotide sequence ID" value="NZ_CP036290.1"/>
</dbReference>
<sequence precursor="true">MKPTDSKAPRSLRTFALGSLFASALLSSCLDAGATSESNPSTATAQSPEPSTPVASSDEVAATVVLVEPELEAFQIELLDLAFDVASAVPSSPHHKTRGALQEEVATCALRLDQHERALAYADRIENWRRGNTYADVAMFLSERGAGERAAELIESAREIALATDPDLPQSWRAGRILAKIAYVLVVLDRTDEADRLAGGLESSDQGIVDKARALTMEPEDFERRMRAVDEVVRRGDLEQVAHAFEACVELYDRFYADEARRALVLEKLRGSWKQVPIPVRLDITLQLVDVALGRDDAEGALVLLEDAQTVVDGSKWRVRDLVPMKSRLAVMRFRCGDEAGGRSALVDALATYDEEWPGIVDIWRAETLRPVAESFFAFGDRERALSLYRRVVSDGVTNPNSKPRAEDLVATLCSLALHGIAPDEELREALSAARAGLSDPW</sequence>
<evidence type="ECO:0000313" key="3">
    <source>
        <dbReference type="EMBL" id="QDU83925.1"/>
    </source>
</evidence>
<keyword evidence="4" id="KW-1185">Reference proteome</keyword>
<gene>
    <name evidence="3" type="ORF">Pla163_10260</name>
</gene>
<dbReference type="OrthoDB" id="248240at2"/>
<protein>
    <recommendedName>
        <fullName evidence="5">Tetratricopeptide repeat protein</fullName>
    </recommendedName>
</protein>
<reference evidence="3 4" key="1">
    <citation type="submission" date="2019-02" db="EMBL/GenBank/DDBJ databases">
        <title>Deep-cultivation of Planctomycetes and their phenomic and genomic characterization uncovers novel biology.</title>
        <authorList>
            <person name="Wiegand S."/>
            <person name="Jogler M."/>
            <person name="Boedeker C."/>
            <person name="Pinto D."/>
            <person name="Vollmers J."/>
            <person name="Rivas-Marin E."/>
            <person name="Kohn T."/>
            <person name="Peeters S.H."/>
            <person name="Heuer A."/>
            <person name="Rast P."/>
            <person name="Oberbeckmann S."/>
            <person name="Bunk B."/>
            <person name="Jeske O."/>
            <person name="Meyerdierks A."/>
            <person name="Storesund J.E."/>
            <person name="Kallscheuer N."/>
            <person name="Luecker S."/>
            <person name="Lage O.M."/>
            <person name="Pohl T."/>
            <person name="Merkel B.J."/>
            <person name="Hornburger P."/>
            <person name="Mueller R.-W."/>
            <person name="Bruemmer F."/>
            <person name="Labrenz M."/>
            <person name="Spormann A.M."/>
            <person name="Op den Camp H."/>
            <person name="Overmann J."/>
            <person name="Amann R."/>
            <person name="Jetten M.S.M."/>
            <person name="Mascher T."/>
            <person name="Medema M.H."/>
            <person name="Devos D.P."/>
            <person name="Kaster A.-K."/>
            <person name="Ovreas L."/>
            <person name="Rohde M."/>
            <person name="Galperin M.Y."/>
            <person name="Jogler C."/>
        </authorList>
    </citation>
    <scope>NUCLEOTIDE SEQUENCE [LARGE SCALE GENOMIC DNA]</scope>
    <source>
        <strain evidence="3 4">Pla163</strain>
    </source>
</reference>
<accession>A0A518CXH1</accession>
<dbReference type="InterPro" id="IPR011990">
    <property type="entry name" value="TPR-like_helical_dom_sf"/>
</dbReference>
<feature type="signal peptide" evidence="2">
    <location>
        <begin position="1"/>
        <end position="34"/>
    </location>
</feature>
<evidence type="ECO:0000256" key="1">
    <source>
        <dbReference type="SAM" id="MobiDB-lite"/>
    </source>
</evidence>
<dbReference type="EMBL" id="CP036290">
    <property type="protein sequence ID" value="QDU83925.1"/>
    <property type="molecule type" value="Genomic_DNA"/>
</dbReference>
<dbReference type="Proteomes" id="UP000319342">
    <property type="component" value="Chromosome"/>
</dbReference>
<proteinExistence type="predicted"/>